<comment type="subcellular location">
    <subcellularLocation>
        <location evidence="1">Membrane</location>
        <topology evidence="1">Single-pass membrane protein</topology>
    </subcellularLocation>
</comment>
<evidence type="ECO:0000256" key="1">
    <source>
        <dbReference type="ARBA" id="ARBA00004167"/>
    </source>
</evidence>
<protein>
    <submittedName>
        <fullName evidence="3">Prepilin-type N-terminal cleavage/methylation domain-containing protein</fullName>
    </submittedName>
</protein>
<feature type="transmembrane region" description="Helical" evidence="2">
    <location>
        <begin position="18"/>
        <end position="35"/>
    </location>
</feature>
<dbReference type="EMBL" id="JBHSUC010000015">
    <property type="protein sequence ID" value="MFC6362794.1"/>
    <property type="molecule type" value="Genomic_DNA"/>
</dbReference>
<keyword evidence="2" id="KW-0812">Transmembrane</keyword>
<dbReference type="NCBIfam" id="TIGR02532">
    <property type="entry name" value="IV_pilin_GFxxxE"/>
    <property type="match status" value="1"/>
</dbReference>
<gene>
    <name evidence="3" type="ORF">ACFP73_11920</name>
</gene>
<name>A0ABW1VPK2_9GAMM</name>
<organism evidence="3 4">
    <name type="scientific">Tatumella punctata</name>
    <dbReference type="NCBI Taxonomy" id="399969"/>
    <lineage>
        <taxon>Bacteria</taxon>
        <taxon>Pseudomonadati</taxon>
        <taxon>Pseudomonadota</taxon>
        <taxon>Gammaproteobacteria</taxon>
        <taxon>Enterobacterales</taxon>
        <taxon>Erwiniaceae</taxon>
        <taxon>Tatumella</taxon>
    </lineage>
</organism>
<comment type="caution">
    <text evidence="3">The sequence shown here is derived from an EMBL/GenBank/DDBJ whole genome shotgun (WGS) entry which is preliminary data.</text>
</comment>
<proteinExistence type="predicted"/>
<dbReference type="RefSeq" id="WP_343876681.1">
    <property type="nucleotide sequence ID" value="NZ_BAAAFW010000014.1"/>
</dbReference>
<reference evidence="4" key="1">
    <citation type="journal article" date="2019" name="Int. J. Syst. Evol. Microbiol.">
        <title>The Global Catalogue of Microorganisms (GCM) 10K type strain sequencing project: providing services to taxonomists for standard genome sequencing and annotation.</title>
        <authorList>
            <consortium name="The Broad Institute Genomics Platform"/>
            <consortium name="The Broad Institute Genome Sequencing Center for Infectious Disease"/>
            <person name="Wu L."/>
            <person name="Ma J."/>
        </authorList>
    </citation>
    <scope>NUCLEOTIDE SEQUENCE [LARGE SCALE GENOMIC DNA]</scope>
    <source>
        <strain evidence="4">CGMCC 4.1530</strain>
    </source>
</reference>
<dbReference type="Proteomes" id="UP001596215">
    <property type="component" value="Unassembled WGS sequence"/>
</dbReference>
<evidence type="ECO:0000313" key="4">
    <source>
        <dbReference type="Proteomes" id="UP001596215"/>
    </source>
</evidence>
<keyword evidence="2" id="KW-1133">Transmembrane helix</keyword>
<evidence type="ECO:0000313" key="3">
    <source>
        <dbReference type="EMBL" id="MFC6362794.1"/>
    </source>
</evidence>
<keyword evidence="4" id="KW-1185">Reference proteome</keyword>
<sequence length="162" mass="17765">MKTYRPAGDAAGFTLPELALVLLIIAVLTAGGGYYRQRSGYRQQLSDTASQLHLFLAGVRENANRTHRDLPLRVRQTADGWCIDASPSPAPGDCQTRGRFVWQAPYPQVALLAVNGQPGFYGRRSVALAGSIEFGQPRQAWRIIISARARIRVCQPAQEGCQ</sequence>
<dbReference type="InterPro" id="IPR045584">
    <property type="entry name" value="Pilin-like"/>
</dbReference>
<dbReference type="InterPro" id="IPR012902">
    <property type="entry name" value="N_methyl_site"/>
</dbReference>
<evidence type="ECO:0000256" key="2">
    <source>
        <dbReference type="SAM" id="Phobius"/>
    </source>
</evidence>
<keyword evidence="2" id="KW-0472">Membrane</keyword>
<accession>A0ABW1VPK2</accession>
<dbReference type="SUPFAM" id="SSF54523">
    <property type="entry name" value="Pili subunits"/>
    <property type="match status" value="1"/>
</dbReference>